<dbReference type="EMBL" id="JACCBG010000001">
    <property type="protein sequence ID" value="NYD40026.1"/>
    <property type="molecule type" value="Genomic_DNA"/>
</dbReference>
<gene>
    <name evidence="1" type="ORF">BJZ21_000109</name>
</gene>
<reference evidence="1 2" key="1">
    <citation type="submission" date="2020-07" db="EMBL/GenBank/DDBJ databases">
        <title>Sequencing the genomes of 1000 actinobacteria strains.</title>
        <authorList>
            <person name="Klenk H.-P."/>
        </authorList>
    </citation>
    <scope>NUCLEOTIDE SEQUENCE [LARGE SCALE GENOMIC DNA]</scope>
    <source>
        <strain evidence="1 2">DSM 21350</strain>
    </source>
</reference>
<accession>A0A7Y9J9C7</accession>
<evidence type="ECO:0000313" key="2">
    <source>
        <dbReference type="Proteomes" id="UP000535511"/>
    </source>
</evidence>
<dbReference type="AlphaFoldDB" id="A0A7Y9J9C7"/>
<dbReference type="Proteomes" id="UP000535511">
    <property type="component" value="Unassembled WGS sequence"/>
</dbReference>
<organism evidence="1 2">
    <name type="scientific">Nocardioides panaciterrulae</name>
    <dbReference type="NCBI Taxonomy" id="661492"/>
    <lineage>
        <taxon>Bacteria</taxon>
        <taxon>Bacillati</taxon>
        <taxon>Actinomycetota</taxon>
        <taxon>Actinomycetes</taxon>
        <taxon>Propionibacteriales</taxon>
        <taxon>Nocardioidaceae</taxon>
        <taxon>Nocardioides</taxon>
    </lineage>
</organism>
<sequence length="195" mass="20960">MPTLLPQSTPFTGRGTSDLGSLTHGLIGSHIQFLSDGQVPSNLLERMYAVAYALIEANPNATRVLATEAASLAFRYLTEFPPRPPWRLLGVEYDTGEGPVDLAWANTSTNEMFFDEVKTSRVATGRQVPSAWLAQTRRYAAAGAAAMGESFLGVRLVPLMAADTARLVRHGEPVRLLAHTAEAPLRLAARSGGGR</sequence>
<name>A0A7Y9J9C7_9ACTN</name>
<proteinExistence type="predicted"/>
<comment type="caution">
    <text evidence="1">The sequence shown here is derived from an EMBL/GenBank/DDBJ whole genome shotgun (WGS) entry which is preliminary data.</text>
</comment>
<evidence type="ECO:0000313" key="1">
    <source>
        <dbReference type="EMBL" id="NYD40026.1"/>
    </source>
</evidence>
<dbReference type="RefSeq" id="WP_179661965.1">
    <property type="nucleotide sequence ID" value="NZ_JACCBG010000001.1"/>
</dbReference>
<keyword evidence="2" id="KW-1185">Reference proteome</keyword>
<protein>
    <submittedName>
        <fullName evidence="1">Uncharacterized protein</fullName>
    </submittedName>
</protein>